<comment type="subcellular location">
    <subcellularLocation>
        <location evidence="2">Membrane</location>
        <topology evidence="2">Peripheral membrane protein</topology>
    </subcellularLocation>
</comment>
<evidence type="ECO:0000256" key="4">
    <source>
        <dbReference type="ARBA" id="ARBA00022719"/>
    </source>
</evidence>
<dbReference type="GO" id="GO:0070224">
    <property type="term" value="F:sulfide:quinone oxidoreductase activity"/>
    <property type="evidence" value="ECO:0007669"/>
    <property type="project" value="UniProtKB-EC"/>
</dbReference>
<gene>
    <name evidence="16" type="ORF">B1806_01480</name>
</gene>
<evidence type="ECO:0000313" key="16">
    <source>
        <dbReference type="EMBL" id="THD11956.1"/>
    </source>
</evidence>
<dbReference type="GO" id="GO:0000166">
    <property type="term" value="F:nucleotide binding"/>
    <property type="evidence" value="ECO:0007669"/>
    <property type="project" value="UniProtKB-KW"/>
</dbReference>
<evidence type="ECO:0000256" key="3">
    <source>
        <dbReference type="ARBA" id="ARBA00022630"/>
    </source>
</evidence>
<dbReference type="OrthoDB" id="9802771at2"/>
<keyword evidence="4" id="KW-0874">Quinone</keyword>
<evidence type="ECO:0000259" key="15">
    <source>
        <dbReference type="Pfam" id="PF07992"/>
    </source>
</evidence>
<dbReference type="GO" id="GO:0019646">
    <property type="term" value="P:aerobic electron transport chain"/>
    <property type="evidence" value="ECO:0007669"/>
    <property type="project" value="TreeGrafter"/>
</dbReference>
<accession>A0A4S3KSK8</accession>
<dbReference type="RefSeq" id="WP_081127693.1">
    <property type="nucleotide sequence ID" value="NZ_DAHXOC010000003.1"/>
</dbReference>
<dbReference type="GO" id="GO:0048038">
    <property type="term" value="F:quinone binding"/>
    <property type="evidence" value="ECO:0007669"/>
    <property type="project" value="UniProtKB-KW"/>
</dbReference>
<feature type="domain" description="FAD/NAD(P)-binding" evidence="15">
    <location>
        <begin position="3"/>
        <end position="302"/>
    </location>
</feature>
<evidence type="ECO:0000256" key="11">
    <source>
        <dbReference type="ARBA" id="ARBA00060891"/>
    </source>
</evidence>
<comment type="catalytic activity">
    <reaction evidence="9">
        <text>n a quinone + n hydrogen sulfide + n H(+) = polysulfur(n-2) + n a quinol</text>
        <dbReference type="Rhea" id="RHEA:30239"/>
        <dbReference type="Rhea" id="RHEA-COMP:19475"/>
        <dbReference type="ChEBI" id="CHEBI:15378"/>
        <dbReference type="ChEBI" id="CHEBI:17909"/>
        <dbReference type="ChEBI" id="CHEBI:24646"/>
        <dbReference type="ChEBI" id="CHEBI:29919"/>
        <dbReference type="ChEBI" id="CHEBI:132124"/>
        <dbReference type="EC" id="1.8.5.4"/>
    </reaction>
</comment>
<evidence type="ECO:0000256" key="2">
    <source>
        <dbReference type="ARBA" id="ARBA00004170"/>
    </source>
</evidence>
<organism evidence="16 17">
    <name type="scientific">Metallibacterium scheffleri</name>
    <dbReference type="NCBI Taxonomy" id="993689"/>
    <lineage>
        <taxon>Bacteria</taxon>
        <taxon>Pseudomonadati</taxon>
        <taxon>Pseudomonadota</taxon>
        <taxon>Gammaproteobacteria</taxon>
        <taxon>Lysobacterales</taxon>
        <taxon>Rhodanobacteraceae</taxon>
        <taxon>Metallibacterium</taxon>
    </lineage>
</organism>
<comment type="function">
    <text evidence="10">Catalyzes the oxidation of hydrogen sulfide, with the help of a quinone. Consecutive reaction cycles lead to the accumulation of a polysulfide product on the active site Cys residues; these products are released when they exceed a critical length, typically as cyclooctasulfur.</text>
</comment>
<dbReference type="PANTHER" id="PTHR42913">
    <property type="entry name" value="APOPTOSIS-INDUCING FACTOR 1"/>
    <property type="match status" value="1"/>
</dbReference>
<dbReference type="GO" id="GO:0003955">
    <property type="term" value="F:NAD(P)H dehydrogenase (quinone) activity"/>
    <property type="evidence" value="ECO:0007669"/>
    <property type="project" value="TreeGrafter"/>
</dbReference>
<dbReference type="PANTHER" id="PTHR42913:SF6">
    <property type="entry name" value="SULFIDE-QUINONE REDUCTASE"/>
    <property type="match status" value="1"/>
</dbReference>
<name>A0A4S3KSK8_9GAMM</name>
<dbReference type="AlphaFoldDB" id="A0A4S3KSK8"/>
<proteinExistence type="inferred from homology"/>
<evidence type="ECO:0000256" key="7">
    <source>
        <dbReference type="ARBA" id="ARBA00023002"/>
    </source>
</evidence>
<dbReference type="Pfam" id="PF07992">
    <property type="entry name" value="Pyr_redox_2"/>
    <property type="match status" value="1"/>
</dbReference>
<dbReference type="SUPFAM" id="SSF51905">
    <property type="entry name" value="FAD/NAD(P)-binding domain"/>
    <property type="match status" value="2"/>
</dbReference>
<dbReference type="EMBL" id="MWQO01000005">
    <property type="protein sequence ID" value="THD11956.1"/>
    <property type="molecule type" value="Genomic_DNA"/>
</dbReference>
<keyword evidence="5" id="KW-0547">Nucleotide-binding</keyword>
<evidence type="ECO:0000256" key="12">
    <source>
        <dbReference type="ARBA" id="ARBA00066453"/>
    </source>
</evidence>
<dbReference type="STRING" id="993689.GCA_002077135_02208"/>
<comment type="similarity">
    <text evidence="11">Belongs to the SQRD family.</text>
</comment>
<keyword evidence="7" id="KW-0560">Oxidoreductase</keyword>
<evidence type="ECO:0000256" key="5">
    <source>
        <dbReference type="ARBA" id="ARBA00022741"/>
    </source>
</evidence>
<dbReference type="Gene3D" id="3.50.50.100">
    <property type="match status" value="1"/>
</dbReference>
<evidence type="ECO:0000256" key="6">
    <source>
        <dbReference type="ARBA" id="ARBA00022827"/>
    </source>
</evidence>
<sequence>MAKIIVLGAGIGGMTAAYELRAGLGREHAITVVGDGPRFSFTPSNPWVGIGWRKVGDVQLEVEPYLARKNIDFIDEPATEIRAAQNLLLTRSGKELAYDYLVICTGPKLAFDEIPGLGPDKHSFSICTTPHADATWHAYQEFVKDPGPVVVGAAAGTSCFGPAYEFATIIETDLRKRKIRDRVPITYVTPEPYVGHMGLGGVGDSKGLIEAEFRQRHIKWICNAKVVEVTATEVVVNELDGKGQLLQEHRIPSKFSMVMPAFKGVDAVAAVDGLCNPRGFVLIDKHQRNPKYPNIFSAGVCVAIPPVEVTPVPTGAPKTGYMIESMVGAIVHNIASEIAGQPADQVATWNAICLADMGDTGAAFVALPQIPPRNVTWAKVGKWVHLAKVAFEKYFMNKMKTGNTDPIYEKYVLKALGIERLKNTPKP</sequence>
<evidence type="ECO:0000256" key="1">
    <source>
        <dbReference type="ARBA" id="ARBA00001974"/>
    </source>
</evidence>
<dbReference type="GO" id="GO:0016020">
    <property type="term" value="C:membrane"/>
    <property type="evidence" value="ECO:0007669"/>
    <property type="project" value="UniProtKB-SubCell"/>
</dbReference>
<dbReference type="FunFam" id="3.50.50.100:FF:000017">
    <property type="entry name" value="Sulfide-quinone reductase"/>
    <property type="match status" value="1"/>
</dbReference>
<keyword evidence="6" id="KW-0274">FAD</keyword>
<dbReference type="EC" id="1.8.5.4" evidence="12"/>
<comment type="caution">
    <text evidence="16">The sequence shown here is derived from an EMBL/GenBank/DDBJ whole genome shotgun (WGS) entry which is preliminary data.</text>
</comment>
<keyword evidence="3" id="KW-0285">Flavoprotein</keyword>
<reference evidence="16 17" key="1">
    <citation type="submission" date="2017-02" db="EMBL/GenBank/DDBJ databases">
        <title>Whole genome sequencing of Metallibacterium scheffleri DSM 24874 (T).</title>
        <authorList>
            <person name="Kumar S."/>
            <person name="Patil P."/>
            <person name="Patil P.B."/>
        </authorList>
    </citation>
    <scope>NUCLEOTIDE SEQUENCE [LARGE SCALE GENOMIC DNA]</scope>
    <source>
        <strain evidence="16 17">DSM 24874</strain>
    </source>
</reference>
<evidence type="ECO:0000256" key="10">
    <source>
        <dbReference type="ARBA" id="ARBA00054727"/>
    </source>
</evidence>
<evidence type="ECO:0000256" key="9">
    <source>
        <dbReference type="ARBA" id="ARBA00050821"/>
    </source>
</evidence>
<evidence type="ECO:0000256" key="8">
    <source>
        <dbReference type="ARBA" id="ARBA00023136"/>
    </source>
</evidence>
<dbReference type="InterPro" id="IPR023753">
    <property type="entry name" value="FAD/NAD-binding_dom"/>
</dbReference>
<protein>
    <recommendedName>
        <fullName evidence="13">Sulfide-quinone reductase</fullName>
        <ecNumber evidence="12">1.8.5.4</ecNumber>
    </recommendedName>
    <alternativeName>
        <fullName evidence="14">Sulfide:quinone oxidoreductase</fullName>
    </alternativeName>
</protein>
<evidence type="ECO:0000256" key="14">
    <source>
        <dbReference type="ARBA" id="ARBA00081101"/>
    </source>
</evidence>
<comment type="cofactor">
    <cofactor evidence="1">
        <name>FAD</name>
        <dbReference type="ChEBI" id="CHEBI:57692"/>
    </cofactor>
</comment>
<dbReference type="Proteomes" id="UP000307749">
    <property type="component" value="Unassembled WGS sequence"/>
</dbReference>
<evidence type="ECO:0000313" key="17">
    <source>
        <dbReference type="Proteomes" id="UP000307749"/>
    </source>
</evidence>
<keyword evidence="17" id="KW-1185">Reference proteome</keyword>
<keyword evidence="8" id="KW-0472">Membrane</keyword>
<evidence type="ECO:0000256" key="13">
    <source>
        <dbReference type="ARBA" id="ARBA00071264"/>
    </source>
</evidence>
<dbReference type="InterPro" id="IPR051169">
    <property type="entry name" value="NADH-Q_oxidoreductase"/>
</dbReference>
<dbReference type="InterPro" id="IPR036188">
    <property type="entry name" value="FAD/NAD-bd_sf"/>
</dbReference>